<feature type="compositionally biased region" description="Low complexity" evidence="9">
    <location>
        <begin position="1"/>
        <end position="14"/>
    </location>
</feature>
<dbReference type="GO" id="GO:0008270">
    <property type="term" value="F:zinc ion binding"/>
    <property type="evidence" value="ECO:0007669"/>
    <property type="project" value="UniProtKB-KW"/>
</dbReference>
<evidence type="ECO:0000256" key="1">
    <source>
        <dbReference type="ARBA" id="ARBA00004823"/>
    </source>
</evidence>
<name>A0A9P6N4T7_9FUNG</name>
<organism evidence="11 12">
    <name type="scientific">Entomortierella chlamydospora</name>
    <dbReference type="NCBI Taxonomy" id="101097"/>
    <lineage>
        <taxon>Eukaryota</taxon>
        <taxon>Fungi</taxon>
        <taxon>Fungi incertae sedis</taxon>
        <taxon>Mucoromycota</taxon>
        <taxon>Mortierellomycotina</taxon>
        <taxon>Mortierellomycetes</taxon>
        <taxon>Mortierellales</taxon>
        <taxon>Mortierellaceae</taxon>
        <taxon>Entomortierella</taxon>
    </lineage>
</organism>
<dbReference type="InterPro" id="IPR050486">
    <property type="entry name" value="Mannose-1P_guanyltransferase"/>
</dbReference>
<feature type="compositionally biased region" description="Low complexity" evidence="9">
    <location>
        <begin position="31"/>
        <end position="48"/>
    </location>
</feature>
<evidence type="ECO:0000256" key="3">
    <source>
        <dbReference type="ARBA" id="ARBA00012387"/>
    </source>
</evidence>
<dbReference type="Pfam" id="PF00483">
    <property type="entry name" value="NTP_transferase"/>
    <property type="match status" value="1"/>
</dbReference>
<dbReference type="Pfam" id="PF11789">
    <property type="entry name" value="zf-Nse"/>
    <property type="match status" value="1"/>
</dbReference>
<keyword evidence="11" id="KW-0647">Proteasome</keyword>
<keyword evidence="12" id="KW-1185">Reference proteome</keyword>
<dbReference type="InterPro" id="IPR013083">
    <property type="entry name" value="Znf_RING/FYVE/PHD"/>
</dbReference>
<sequence>MTAGSGSTSASAAAHRAHAGRRTIDSDVEMTSASQTTNGASGSSAGTSEPHIQYSKSLISSMRPTIGAYAPHLDAFKKGIQYTIEATVEYEEFHGDPSFKGAGLKDPPTSKGKKSAGSKSKAALAAQQDKEAFSQDPQIHEMEDSLHAILELQHQIEAERYALDNLAGMIGAGARLPGKDLQSSFEILLRNETKHQQTRRKQELKTRPTPGGIDYELWDMRKRVWEVHHGNDSLPSSGAMTSGVGEDDEDEDMEIMVTADSGTQSLMCPITTNYLQDPVTSSQCKHSFSKEAITTLIQSRGRAQILCPVHGCNRPISMDMLHPNKALARKVARQITIQEEISQREDAEAIILVGGPSRGTRFRPLSLNVPKPLFPVAGKPIISHHIAALSKIEDLKEILLIGFFEDSVFSSFLQDAAREYPNLHIRYLREYQSLGTAGGLYHFRDEILRGNPEQVFVLHADVACTFPLVEMRKAHEGHRGLCTILGTKVPRDAANNFGCLVAKPDTNEVLHYVEKPESFISNLISCGVYLFDCAIFDEIRKSLENKKGNVETDIYGREIFQDGNKLRLEQDLLRPLAQARKLFVYETKDFWRQIKTAGSAVPVNGLYLEQMLHTNPDKLAKSAPGGPEIVGAVYIHPTAQVHPNAKLGPNVSIGPNVSVGQGVRIRDSIILDNVDIKQNACILYSIIGWNSKVGCWSRIEGTLPAAHNSTAVTKNGLKIQSITILGKEVSVKDETIIRNCIVLPHKELKQSCQNEIVM</sequence>
<dbReference type="AlphaFoldDB" id="A0A9P6N4T7"/>
<dbReference type="Gene3D" id="3.30.40.10">
    <property type="entry name" value="Zinc/RING finger domain, C3HC4 (zinc finger)"/>
    <property type="match status" value="1"/>
</dbReference>
<evidence type="ECO:0000259" key="10">
    <source>
        <dbReference type="PROSITE" id="PS51044"/>
    </source>
</evidence>
<dbReference type="Gene3D" id="3.90.550.10">
    <property type="entry name" value="Spore Coat Polysaccharide Biosynthesis Protein SpsA, Chain A"/>
    <property type="match status" value="1"/>
</dbReference>
<dbReference type="InterPro" id="IPR056729">
    <property type="entry name" value="GMPPB_C"/>
</dbReference>
<dbReference type="GO" id="GO:0005525">
    <property type="term" value="F:GTP binding"/>
    <property type="evidence" value="ECO:0007669"/>
    <property type="project" value="UniProtKB-KW"/>
</dbReference>
<dbReference type="InterPro" id="IPR005835">
    <property type="entry name" value="NTP_transferase_dom"/>
</dbReference>
<evidence type="ECO:0000256" key="7">
    <source>
        <dbReference type="ARBA" id="ARBA00047343"/>
    </source>
</evidence>
<keyword evidence="5 8" id="KW-0863">Zinc-finger</keyword>
<dbReference type="CDD" id="cd06428">
    <property type="entry name" value="M1P_guanylylT_A_like_N"/>
    <property type="match status" value="1"/>
</dbReference>
<dbReference type="PROSITE" id="PS51044">
    <property type="entry name" value="ZF_SP_RING"/>
    <property type="match status" value="1"/>
</dbReference>
<dbReference type="SUPFAM" id="SSF57850">
    <property type="entry name" value="RING/U-box"/>
    <property type="match status" value="1"/>
</dbReference>
<dbReference type="InterPro" id="IPR011004">
    <property type="entry name" value="Trimer_LpxA-like_sf"/>
</dbReference>
<evidence type="ECO:0000256" key="4">
    <source>
        <dbReference type="ARBA" id="ARBA00022723"/>
    </source>
</evidence>
<dbReference type="Proteomes" id="UP000703661">
    <property type="component" value="Unassembled WGS sequence"/>
</dbReference>
<evidence type="ECO:0000256" key="5">
    <source>
        <dbReference type="ARBA" id="ARBA00022771"/>
    </source>
</evidence>
<feature type="domain" description="SP-RING-type" evidence="10">
    <location>
        <begin position="251"/>
        <end position="340"/>
    </location>
</feature>
<gene>
    <name evidence="11" type="primary">PSA2</name>
    <name evidence="11" type="ORF">BGZ80_008915</name>
</gene>
<comment type="similarity">
    <text evidence="2">Belongs to the transferase hexapeptide repeat family.</text>
</comment>
<protein>
    <recommendedName>
        <fullName evidence="3">mannose-1-phosphate guanylyltransferase</fullName>
        <ecNumber evidence="3">2.7.7.13</ecNumber>
    </recommendedName>
</protein>
<evidence type="ECO:0000313" key="11">
    <source>
        <dbReference type="EMBL" id="KAG0023590.1"/>
    </source>
</evidence>
<keyword evidence="4" id="KW-0479">Metal-binding</keyword>
<evidence type="ECO:0000256" key="2">
    <source>
        <dbReference type="ARBA" id="ARBA00007274"/>
    </source>
</evidence>
<evidence type="ECO:0000256" key="6">
    <source>
        <dbReference type="ARBA" id="ARBA00022833"/>
    </source>
</evidence>
<dbReference type="SUPFAM" id="SSF53448">
    <property type="entry name" value="Nucleotide-diphospho-sugar transferases"/>
    <property type="match status" value="1"/>
</dbReference>
<feature type="region of interest" description="Disordered" evidence="9">
    <location>
        <begin position="1"/>
        <end position="51"/>
    </location>
</feature>
<feature type="compositionally biased region" description="Low complexity" evidence="9">
    <location>
        <begin position="117"/>
        <end position="126"/>
    </location>
</feature>
<reference evidence="11" key="1">
    <citation type="journal article" date="2020" name="Fungal Divers.">
        <title>Resolving the Mortierellaceae phylogeny through synthesis of multi-gene phylogenetics and phylogenomics.</title>
        <authorList>
            <person name="Vandepol N."/>
            <person name="Liber J."/>
            <person name="Desiro A."/>
            <person name="Na H."/>
            <person name="Kennedy M."/>
            <person name="Barry K."/>
            <person name="Grigoriev I.V."/>
            <person name="Miller A.N."/>
            <person name="O'Donnell K."/>
            <person name="Stajich J.E."/>
            <person name="Bonito G."/>
        </authorList>
    </citation>
    <scope>NUCLEOTIDE SEQUENCE</scope>
    <source>
        <strain evidence="11">NRRL 2769</strain>
    </source>
</reference>
<dbReference type="GO" id="GO:0000502">
    <property type="term" value="C:proteasome complex"/>
    <property type="evidence" value="ECO:0007669"/>
    <property type="project" value="UniProtKB-KW"/>
</dbReference>
<dbReference type="EC" id="2.7.7.13" evidence="3"/>
<dbReference type="InterPro" id="IPR029044">
    <property type="entry name" value="Nucleotide-diphossugar_trans"/>
</dbReference>
<dbReference type="Gene3D" id="2.160.10.10">
    <property type="entry name" value="Hexapeptide repeat proteins"/>
    <property type="match status" value="1"/>
</dbReference>
<proteinExistence type="inferred from homology"/>
<evidence type="ECO:0000256" key="8">
    <source>
        <dbReference type="PROSITE-ProRule" id="PRU00452"/>
    </source>
</evidence>
<dbReference type="EMBL" id="JAAAID010000050">
    <property type="protein sequence ID" value="KAG0023590.1"/>
    <property type="molecule type" value="Genomic_DNA"/>
</dbReference>
<dbReference type="SUPFAM" id="SSF51161">
    <property type="entry name" value="Trimeric LpxA-like enzymes"/>
    <property type="match status" value="1"/>
</dbReference>
<keyword evidence="6" id="KW-0862">Zinc</keyword>
<dbReference type="InterPro" id="IPR004181">
    <property type="entry name" value="Znf_MIZ"/>
</dbReference>
<feature type="region of interest" description="Disordered" evidence="9">
    <location>
        <begin position="97"/>
        <end position="127"/>
    </location>
</feature>
<accession>A0A9P6N4T7</accession>
<dbReference type="Pfam" id="PF25087">
    <property type="entry name" value="GMPPB_C"/>
    <property type="match status" value="1"/>
</dbReference>
<dbReference type="GO" id="GO:0004475">
    <property type="term" value="F:mannose-1-phosphate guanylyltransferase (GTP) activity"/>
    <property type="evidence" value="ECO:0007669"/>
    <property type="project" value="UniProtKB-EC"/>
</dbReference>
<comment type="pathway">
    <text evidence="1">Nucleotide-sugar biosynthesis; GDP-alpha-D-mannose biosynthesis; GDP-alpha-D-mannose from alpha-D-mannose 1-phosphate (GTP route): step 1/1.</text>
</comment>
<evidence type="ECO:0000313" key="12">
    <source>
        <dbReference type="Proteomes" id="UP000703661"/>
    </source>
</evidence>
<comment type="catalytic activity">
    <reaction evidence="7">
        <text>alpha-D-mannose 1-phosphate + GTP + H(+) = GDP-alpha-D-mannose + diphosphate</text>
        <dbReference type="Rhea" id="RHEA:15229"/>
        <dbReference type="ChEBI" id="CHEBI:15378"/>
        <dbReference type="ChEBI" id="CHEBI:33019"/>
        <dbReference type="ChEBI" id="CHEBI:37565"/>
        <dbReference type="ChEBI" id="CHEBI:57527"/>
        <dbReference type="ChEBI" id="CHEBI:58409"/>
        <dbReference type="EC" id="2.7.7.13"/>
    </reaction>
</comment>
<comment type="caution">
    <text evidence="11">The sequence shown here is derived from an EMBL/GenBank/DDBJ whole genome shotgun (WGS) entry which is preliminary data.</text>
</comment>
<dbReference type="PANTHER" id="PTHR22572">
    <property type="entry name" value="SUGAR-1-PHOSPHATE GUANYL TRANSFERASE"/>
    <property type="match status" value="1"/>
</dbReference>
<dbReference type="CDD" id="cd16651">
    <property type="entry name" value="SPL-RING_NSE2"/>
    <property type="match status" value="1"/>
</dbReference>
<evidence type="ECO:0000256" key="9">
    <source>
        <dbReference type="SAM" id="MobiDB-lite"/>
    </source>
</evidence>